<keyword evidence="10" id="KW-1185">Reference proteome</keyword>
<dbReference type="Proteomes" id="UP000321617">
    <property type="component" value="Unassembled WGS sequence"/>
</dbReference>
<feature type="transmembrane region" description="Helical" evidence="7">
    <location>
        <begin position="232"/>
        <end position="254"/>
    </location>
</feature>
<evidence type="ECO:0000256" key="4">
    <source>
        <dbReference type="ARBA" id="ARBA00022692"/>
    </source>
</evidence>
<evidence type="ECO:0000313" key="10">
    <source>
        <dbReference type="Proteomes" id="UP000321617"/>
    </source>
</evidence>
<accession>A0A562V2S2</accession>
<protein>
    <submittedName>
        <fullName evidence="9">RND superfamily putative drug exporter</fullName>
    </submittedName>
</protein>
<feature type="transmembrane region" description="Helical" evidence="7">
    <location>
        <begin position="275"/>
        <end position="299"/>
    </location>
</feature>
<dbReference type="Gene3D" id="1.20.1640.10">
    <property type="entry name" value="Multidrug efflux transporter AcrB transmembrane domain"/>
    <property type="match status" value="2"/>
</dbReference>
<dbReference type="PANTHER" id="PTHR33406:SF11">
    <property type="entry name" value="MEMBRANE PROTEIN SCO6666-RELATED"/>
    <property type="match status" value="1"/>
</dbReference>
<evidence type="ECO:0000256" key="3">
    <source>
        <dbReference type="ARBA" id="ARBA00022475"/>
    </source>
</evidence>
<feature type="transmembrane region" description="Helical" evidence="7">
    <location>
        <begin position="12"/>
        <end position="32"/>
    </location>
</feature>
<name>A0A562V2S2_9ACTN</name>
<dbReference type="SUPFAM" id="SSF82866">
    <property type="entry name" value="Multidrug efflux transporter AcrB transmembrane domain"/>
    <property type="match status" value="2"/>
</dbReference>
<evidence type="ECO:0000259" key="8">
    <source>
        <dbReference type="PROSITE" id="PS50156"/>
    </source>
</evidence>
<dbReference type="PROSITE" id="PS50156">
    <property type="entry name" value="SSD"/>
    <property type="match status" value="2"/>
</dbReference>
<feature type="transmembrane region" description="Helical" evidence="7">
    <location>
        <begin position="657"/>
        <end position="680"/>
    </location>
</feature>
<proteinExistence type="inferred from homology"/>
<gene>
    <name evidence="9" type="ORF">LX16_2955</name>
</gene>
<keyword evidence="4 7" id="KW-0812">Transmembrane</keyword>
<dbReference type="InterPro" id="IPR050545">
    <property type="entry name" value="Mycobact_MmpL"/>
</dbReference>
<feature type="transmembrane region" description="Helical" evidence="7">
    <location>
        <begin position="522"/>
        <end position="543"/>
    </location>
</feature>
<evidence type="ECO:0000313" key="9">
    <source>
        <dbReference type="EMBL" id="TWJ12200.1"/>
    </source>
</evidence>
<comment type="caution">
    <text evidence="9">The sequence shown here is derived from an EMBL/GenBank/DDBJ whole genome shotgun (WGS) entry which is preliminary data.</text>
</comment>
<dbReference type="AlphaFoldDB" id="A0A562V2S2"/>
<evidence type="ECO:0000256" key="1">
    <source>
        <dbReference type="ARBA" id="ARBA00004651"/>
    </source>
</evidence>
<dbReference type="InterPro" id="IPR000731">
    <property type="entry name" value="SSD"/>
</dbReference>
<dbReference type="InterPro" id="IPR004869">
    <property type="entry name" value="MMPL_dom"/>
</dbReference>
<evidence type="ECO:0000256" key="7">
    <source>
        <dbReference type="SAM" id="Phobius"/>
    </source>
</evidence>
<comment type="similarity">
    <text evidence="2">Belongs to the resistance-nodulation-cell division (RND) (TC 2.A.6) family. MmpL subfamily.</text>
</comment>
<evidence type="ECO:0000256" key="6">
    <source>
        <dbReference type="ARBA" id="ARBA00023136"/>
    </source>
</evidence>
<dbReference type="RefSeq" id="WP_147139130.1">
    <property type="nucleotide sequence ID" value="NZ_BAABIJ010000002.1"/>
</dbReference>
<reference evidence="9 10" key="1">
    <citation type="journal article" date="2013" name="Stand. Genomic Sci.">
        <title>Genomic Encyclopedia of Type Strains, Phase I: The one thousand microbial genomes (KMG-I) project.</title>
        <authorList>
            <person name="Kyrpides N.C."/>
            <person name="Woyke T."/>
            <person name="Eisen J.A."/>
            <person name="Garrity G."/>
            <person name="Lilburn T.G."/>
            <person name="Beck B.J."/>
            <person name="Whitman W.B."/>
            <person name="Hugenholtz P."/>
            <person name="Klenk H.P."/>
        </authorList>
    </citation>
    <scope>NUCLEOTIDE SEQUENCE [LARGE SCALE GENOMIC DNA]</scope>
    <source>
        <strain evidence="9 10">DSM 45044</strain>
    </source>
</reference>
<dbReference type="EMBL" id="VLLL01000006">
    <property type="protein sequence ID" value="TWJ12200.1"/>
    <property type="molecule type" value="Genomic_DNA"/>
</dbReference>
<feature type="transmembrane region" description="Helical" evidence="7">
    <location>
        <begin position="360"/>
        <end position="382"/>
    </location>
</feature>
<keyword evidence="3" id="KW-1003">Cell membrane</keyword>
<feature type="transmembrane region" description="Helical" evidence="7">
    <location>
        <begin position="203"/>
        <end position="220"/>
    </location>
</feature>
<feature type="transmembrane region" description="Helical" evidence="7">
    <location>
        <begin position="305"/>
        <end position="331"/>
    </location>
</feature>
<keyword evidence="6 7" id="KW-0472">Membrane</keyword>
<evidence type="ECO:0000256" key="5">
    <source>
        <dbReference type="ARBA" id="ARBA00022989"/>
    </source>
</evidence>
<dbReference type="PANTHER" id="PTHR33406">
    <property type="entry name" value="MEMBRANE PROTEIN MJ1562-RELATED"/>
    <property type="match status" value="1"/>
</dbReference>
<dbReference type="Pfam" id="PF03176">
    <property type="entry name" value="MMPL"/>
    <property type="match status" value="2"/>
</dbReference>
<sequence>MIGNLVTRFPRWIIGVSIGLFAVLAALAAGAVDSLALNRYEAPGSESLAARELLAERFGTGSPNLAILVSAEEGVDSAAVVEFGRLLTERVADHPGVGDAWSYWNDSAPATLASEDGRHALLLAWLPGDADLVRTGTLPGIEADVLAETEPPPGVQVSLGGGDQIFRTVAGQARADFMTAELIVLPLVLLLLWAVYRRIAPALITLGIGLFSVVGTLAILRLVTSFTEVSTFAANIALVMGIGLGVDYGLFVTYRFREELAHRTPRDAARRAVATAGRTVLFSGLTVAASLAVLFVFPFPFLSSFAYAGIAVVLTALIGAVVILPPVLMLLGDRVTRRRPADASVNRWHRFTSAVTRRPVAAALAGLVALLALGAPAVGVNFGSPDDRVLPAGETVRDMYDVIRDEFRTEDADALYVVGTGWDATATADYAARLSRIDGVERVDSSHGSHVAGEPAGDAPGRFLAADTGRIVVVPTGERLADDPLGLVADVRAEPAPFAVSVGGYPAELADYRDGVVERLPLVAGLILLVTFLVLFLMTGSLVAPLKASILNMLSLTVMFGVLVWGFQDGGLAWLLGFTPTGSIEPSIPLLMFCIAYGLSMDYEVFLLARIKEDYDRTGDPVGSVPRGIARSAPLVTAAALILAVSFAVYATSRVSFLQQLGIGMALAVLVDATIIRAVMVPALMRLAGRANWWAPAPLRRLHARIGFSESEPAPLPDPEVREPVGSRAGV</sequence>
<evidence type="ECO:0000256" key="2">
    <source>
        <dbReference type="ARBA" id="ARBA00010157"/>
    </source>
</evidence>
<feature type="transmembrane region" description="Helical" evidence="7">
    <location>
        <begin position="177"/>
        <end position="196"/>
    </location>
</feature>
<feature type="transmembrane region" description="Helical" evidence="7">
    <location>
        <begin position="588"/>
        <end position="609"/>
    </location>
</feature>
<feature type="transmembrane region" description="Helical" evidence="7">
    <location>
        <begin position="550"/>
        <end position="568"/>
    </location>
</feature>
<comment type="subcellular location">
    <subcellularLocation>
        <location evidence="1">Cell membrane</location>
        <topology evidence="1">Multi-pass membrane protein</topology>
    </subcellularLocation>
</comment>
<organism evidence="9 10">
    <name type="scientific">Stackebrandtia albiflava</name>
    <dbReference type="NCBI Taxonomy" id="406432"/>
    <lineage>
        <taxon>Bacteria</taxon>
        <taxon>Bacillati</taxon>
        <taxon>Actinomycetota</taxon>
        <taxon>Actinomycetes</taxon>
        <taxon>Glycomycetales</taxon>
        <taxon>Glycomycetaceae</taxon>
        <taxon>Stackebrandtia</taxon>
    </lineage>
</organism>
<feature type="transmembrane region" description="Helical" evidence="7">
    <location>
        <begin position="629"/>
        <end position="651"/>
    </location>
</feature>
<dbReference type="OrthoDB" id="7051771at2"/>
<feature type="domain" description="SSD" evidence="8">
    <location>
        <begin position="518"/>
        <end position="686"/>
    </location>
</feature>
<feature type="domain" description="SSD" evidence="8">
    <location>
        <begin position="202"/>
        <end position="330"/>
    </location>
</feature>
<keyword evidence="5 7" id="KW-1133">Transmembrane helix</keyword>
<dbReference type="GO" id="GO:0005886">
    <property type="term" value="C:plasma membrane"/>
    <property type="evidence" value="ECO:0007669"/>
    <property type="project" value="UniProtKB-SubCell"/>
</dbReference>